<protein>
    <submittedName>
        <fullName evidence="1">Uncharacterized protein</fullName>
    </submittedName>
</protein>
<sequence>MGCAPGFIYNGADLKAGAVLKISCNKGEPGFNQGAGFVMEKGMSECHPISFVTKEQRGIFFWHQYSASEMNLILFISKLQINLTRNLETES</sequence>
<organism evidence="1 2">
    <name type="scientific">Pistacia atlantica</name>
    <dbReference type="NCBI Taxonomy" id="434234"/>
    <lineage>
        <taxon>Eukaryota</taxon>
        <taxon>Viridiplantae</taxon>
        <taxon>Streptophyta</taxon>
        <taxon>Embryophyta</taxon>
        <taxon>Tracheophyta</taxon>
        <taxon>Spermatophyta</taxon>
        <taxon>Magnoliopsida</taxon>
        <taxon>eudicotyledons</taxon>
        <taxon>Gunneridae</taxon>
        <taxon>Pentapetalae</taxon>
        <taxon>rosids</taxon>
        <taxon>malvids</taxon>
        <taxon>Sapindales</taxon>
        <taxon>Anacardiaceae</taxon>
        <taxon>Pistacia</taxon>
    </lineage>
</organism>
<dbReference type="Proteomes" id="UP001164250">
    <property type="component" value="Chromosome 11"/>
</dbReference>
<evidence type="ECO:0000313" key="2">
    <source>
        <dbReference type="Proteomes" id="UP001164250"/>
    </source>
</evidence>
<comment type="caution">
    <text evidence="1">The sequence shown here is derived from an EMBL/GenBank/DDBJ whole genome shotgun (WGS) entry which is preliminary data.</text>
</comment>
<evidence type="ECO:0000313" key="1">
    <source>
        <dbReference type="EMBL" id="KAJ0083874.1"/>
    </source>
</evidence>
<proteinExistence type="predicted"/>
<reference evidence="2" key="1">
    <citation type="journal article" date="2023" name="G3 (Bethesda)">
        <title>Genome assembly and association tests identify interacting loci associated with vigor, precocity, and sex in interspecific pistachio rootstocks.</title>
        <authorList>
            <person name="Palmer W."/>
            <person name="Jacygrad E."/>
            <person name="Sagayaradj S."/>
            <person name="Cavanaugh K."/>
            <person name="Han R."/>
            <person name="Bertier L."/>
            <person name="Beede B."/>
            <person name="Kafkas S."/>
            <person name="Golino D."/>
            <person name="Preece J."/>
            <person name="Michelmore R."/>
        </authorList>
    </citation>
    <scope>NUCLEOTIDE SEQUENCE [LARGE SCALE GENOMIC DNA]</scope>
</reference>
<dbReference type="EMBL" id="CM047907">
    <property type="protein sequence ID" value="KAJ0083874.1"/>
    <property type="molecule type" value="Genomic_DNA"/>
</dbReference>
<accession>A0ACC1A980</accession>
<name>A0ACC1A980_9ROSI</name>
<keyword evidence="2" id="KW-1185">Reference proteome</keyword>
<gene>
    <name evidence="1" type="ORF">Patl1_29655</name>
</gene>